<dbReference type="PANTHER" id="PTHR45453:SF1">
    <property type="entry name" value="PHOSPHATE REGULON SENSOR PROTEIN PHOR"/>
    <property type="match status" value="1"/>
</dbReference>
<dbReference type="Gene3D" id="1.10.287.130">
    <property type="match status" value="1"/>
</dbReference>
<keyword evidence="5 8" id="KW-0418">Kinase</keyword>
<evidence type="ECO:0000256" key="3">
    <source>
        <dbReference type="ARBA" id="ARBA00022553"/>
    </source>
</evidence>
<evidence type="ECO:0000256" key="1">
    <source>
        <dbReference type="ARBA" id="ARBA00000085"/>
    </source>
</evidence>
<dbReference type="SMART" id="SM00388">
    <property type="entry name" value="HisKA"/>
    <property type="match status" value="1"/>
</dbReference>
<dbReference type="Pfam" id="PF02518">
    <property type="entry name" value="HATPase_c"/>
    <property type="match status" value="1"/>
</dbReference>
<sequence length="299" mass="33898">MLKDIIELIEYPVLIIDKSGQVIYYNTKFKDFSWIKDLKGRYYFEILRFSEAHEVLKDNKVEYYEKEISLGTDATKYTFLIKSIGDLKFIALKPGESKANSDLKKKLLGQISHELKTPITVISSIVETGEATGKIDSIFSRKLLNNIKRLDFALDNAIIITKIQLGLINSQKTKINLLSFLEDLIDNSLPEVLHSNIKLNVEKKIVVESNPYILKTITKNIFLNSLIHGKEPIFVDFYDNKLIIRDSGEGFKEGELKELSRENSSGIGLGTAIIKSLAKLSNIQTTFSNENGAKVELKF</sequence>
<dbReference type="InterPro" id="IPR003594">
    <property type="entry name" value="HATPase_dom"/>
</dbReference>
<evidence type="ECO:0000259" key="7">
    <source>
        <dbReference type="PROSITE" id="PS50109"/>
    </source>
</evidence>
<dbReference type="GO" id="GO:0016036">
    <property type="term" value="P:cellular response to phosphate starvation"/>
    <property type="evidence" value="ECO:0007669"/>
    <property type="project" value="TreeGrafter"/>
</dbReference>
<dbReference type="InterPro" id="IPR036097">
    <property type="entry name" value="HisK_dim/P_sf"/>
</dbReference>
<reference evidence="8" key="1">
    <citation type="journal article" date="2020" name="mSystems">
        <title>Genome- and Community-Level Interaction Insights into Carbon Utilization and Element Cycling Functions of Hydrothermarchaeota in Hydrothermal Sediment.</title>
        <authorList>
            <person name="Zhou Z."/>
            <person name="Liu Y."/>
            <person name="Xu W."/>
            <person name="Pan J."/>
            <person name="Luo Z.H."/>
            <person name="Li M."/>
        </authorList>
    </citation>
    <scope>NUCLEOTIDE SEQUENCE [LARGE SCALE GENOMIC DNA]</scope>
    <source>
        <strain evidence="8">SpSt-1019</strain>
    </source>
</reference>
<dbReference type="Gene3D" id="3.30.565.10">
    <property type="entry name" value="Histidine kinase-like ATPase, C-terminal domain"/>
    <property type="match status" value="1"/>
</dbReference>
<dbReference type="InterPro" id="IPR050351">
    <property type="entry name" value="BphY/WalK/GraS-like"/>
</dbReference>
<evidence type="ECO:0000256" key="6">
    <source>
        <dbReference type="ARBA" id="ARBA00023012"/>
    </source>
</evidence>
<dbReference type="EMBL" id="DRUY01000145">
    <property type="protein sequence ID" value="HHI65770.1"/>
    <property type="molecule type" value="Genomic_DNA"/>
</dbReference>
<proteinExistence type="predicted"/>
<evidence type="ECO:0000256" key="4">
    <source>
        <dbReference type="ARBA" id="ARBA00022679"/>
    </source>
</evidence>
<keyword evidence="3" id="KW-0597">Phosphoprotein</keyword>
<dbReference type="GO" id="GO:0000155">
    <property type="term" value="F:phosphorelay sensor kinase activity"/>
    <property type="evidence" value="ECO:0007669"/>
    <property type="project" value="InterPro"/>
</dbReference>
<feature type="domain" description="Histidine kinase" evidence="7">
    <location>
        <begin position="110"/>
        <end position="299"/>
    </location>
</feature>
<gene>
    <name evidence="8" type="ORF">ENL70_04400</name>
</gene>
<dbReference type="GO" id="GO:0005886">
    <property type="term" value="C:plasma membrane"/>
    <property type="evidence" value="ECO:0007669"/>
    <property type="project" value="TreeGrafter"/>
</dbReference>
<dbReference type="InterPro" id="IPR003661">
    <property type="entry name" value="HisK_dim/P_dom"/>
</dbReference>
<evidence type="ECO:0000313" key="8">
    <source>
        <dbReference type="EMBL" id="HHI65770.1"/>
    </source>
</evidence>
<dbReference type="InterPro" id="IPR005467">
    <property type="entry name" value="His_kinase_dom"/>
</dbReference>
<dbReference type="SUPFAM" id="SSF55874">
    <property type="entry name" value="ATPase domain of HSP90 chaperone/DNA topoisomerase II/histidine kinase"/>
    <property type="match status" value="1"/>
</dbReference>
<dbReference type="PANTHER" id="PTHR45453">
    <property type="entry name" value="PHOSPHATE REGULON SENSOR PROTEIN PHOR"/>
    <property type="match status" value="1"/>
</dbReference>
<dbReference type="SUPFAM" id="SSF47384">
    <property type="entry name" value="Homodimeric domain of signal transducing histidine kinase"/>
    <property type="match status" value="1"/>
</dbReference>
<dbReference type="EC" id="2.7.13.3" evidence="2"/>
<dbReference type="AlphaFoldDB" id="A0A7C5PEB8"/>
<dbReference type="GO" id="GO:0004721">
    <property type="term" value="F:phosphoprotein phosphatase activity"/>
    <property type="evidence" value="ECO:0007669"/>
    <property type="project" value="TreeGrafter"/>
</dbReference>
<keyword evidence="4" id="KW-0808">Transferase</keyword>
<comment type="catalytic activity">
    <reaction evidence="1">
        <text>ATP + protein L-histidine = ADP + protein N-phospho-L-histidine.</text>
        <dbReference type="EC" id="2.7.13.3"/>
    </reaction>
</comment>
<protein>
    <recommendedName>
        <fullName evidence="2">histidine kinase</fullName>
        <ecNumber evidence="2">2.7.13.3</ecNumber>
    </recommendedName>
</protein>
<dbReference type="PROSITE" id="PS50109">
    <property type="entry name" value="HIS_KIN"/>
    <property type="match status" value="1"/>
</dbReference>
<organism evidence="8">
    <name type="scientific">Thermodesulfobium narugense</name>
    <dbReference type="NCBI Taxonomy" id="184064"/>
    <lineage>
        <taxon>Bacteria</taxon>
        <taxon>Pseudomonadati</taxon>
        <taxon>Thermodesulfobiota</taxon>
        <taxon>Thermodesulfobiia</taxon>
        <taxon>Thermodesulfobiales</taxon>
        <taxon>Thermodesulfobiaceae</taxon>
        <taxon>Thermodesulfobium</taxon>
    </lineage>
</organism>
<accession>A0A7C5PEB8</accession>
<comment type="caution">
    <text evidence="8">The sequence shown here is derived from an EMBL/GenBank/DDBJ whole genome shotgun (WGS) entry which is preliminary data.</text>
</comment>
<name>A0A7C5PEB8_9BACT</name>
<evidence type="ECO:0000256" key="5">
    <source>
        <dbReference type="ARBA" id="ARBA00022777"/>
    </source>
</evidence>
<evidence type="ECO:0000256" key="2">
    <source>
        <dbReference type="ARBA" id="ARBA00012438"/>
    </source>
</evidence>
<dbReference type="InterPro" id="IPR036890">
    <property type="entry name" value="HATPase_C_sf"/>
</dbReference>
<dbReference type="CDD" id="cd00082">
    <property type="entry name" value="HisKA"/>
    <property type="match status" value="1"/>
</dbReference>
<keyword evidence="6" id="KW-0902">Two-component regulatory system</keyword>